<gene>
    <name evidence="3" type="ORF">HNY73_019584</name>
</gene>
<reference evidence="3" key="2">
    <citation type="submission" date="2020-06" db="EMBL/GenBank/DDBJ databases">
        <authorList>
            <person name="Sheffer M."/>
        </authorList>
    </citation>
    <scope>NUCLEOTIDE SEQUENCE</scope>
</reference>
<dbReference type="Gene3D" id="3.40.50.720">
    <property type="entry name" value="NAD(P)-binding Rossmann-like Domain"/>
    <property type="match status" value="1"/>
</dbReference>
<accession>A0A8T0E7T3</accession>
<dbReference type="PROSITE" id="PS00061">
    <property type="entry name" value="ADH_SHORT"/>
    <property type="match status" value="1"/>
</dbReference>
<evidence type="ECO:0000256" key="2">
    <source>
        <dbReference type="RuleBase" id="RU000363"/>
    </source>
</evidence>
<proteinExistence type="inferred from homology"/>
<dbReference type="Pfam" id="PF00106">
    <property type="entry name" value="adh_short"/>
    <property type="match status" value="1"/>
</dbReference>
<dbReference type="GO" id="GO:0016491">
    <property type="term" value="F:oxidoreductase activity"/>
    <property type="evidence" value="ECO:0007669"/>
    <property type="project" value="UniProtKB-KW"/>
</dbReference>
<keyword evidence="4" id="KW-1185">Reference proteome</keyword>
<dbReference type="PANTHER" id="PTHR43313:SF36">
    <property type="entry name" value="D-BETA-HYDROXYBUTYRATE DEHYDROGENASE, MITOCHONDRIAL"/>
    <property type="match status" value="1"/>
</dbReference>
<organism evidence="3 4">
    <name type="scientific">Argiope bruennichi</name>
    <name type="common">Wasp spider</name>
    <name type="synonym">Aranea bruennichi</name>
    <dbReference type="NCBI Taxonomy" id="94029"/>
    <lineage>
        <taxon>Eukaryota</taxon>
        <taxon>Metazoa</taxon>
        <taxon>Ecdysozoa</taxon>
        <taxon>Arthropoda</taxon>
        <taxon>Chelicerata</taxon>
        <taxon>Arachnida</taxon>
        <taxon>Araneae</taxon>
        <taxon>Araneomorphae</taxon>
        <taxon>Entelegynae</taxon>
        <taxon>Araneoidea</taxon>
        <taxon>Araneidae</taxon>
        <taxon>Argiope</taxon>
    </lineage>
</organism>
<reference evidence="3" key="1">
    <citation type="journal article" date="2020" name="bioRxiv">
        <title>Chromosome-level reference genome of the European wasp spider Argiope bruennichi: a resource for studies on range expansion and evolutionary adaptation.</title>
        <authorList>
            <person name="Sheffer M.M."/>
            <person name="Hoppe A."/>
            <person name="Krehenwinkel H."/>
            <person name="Uhl G."/>
            <person name="Kuss A.W."/>
            <person name="Jensen L."/>
            <person name="Jensen C."/>
            <person name="Gillespie R.G."/>
            <person name="Hoff K.J."/>
            <person name="Prost S."/>
        </authorList>
    </citation>
    <scope>NUCLEOTIDE SEQUENCE</scope>
</reference>
<dbReference type="Proteomes" id="UP000807504">
    <property type="component" value="Unassembled WGS sequence"/>
</dbReference>
<evidence type="ECO:0000313" key="3">
    <source>
        <dbReference type="EMBL" id="KAF8766531.1"/>
    </source>
</evidence>
<comment type="caution">
    <text evidence="3">The sequence shown here is derived from an EMBL/GenBank/DDBJ whole genome shotgun (WGS) entry which is preliminary data.</text>
</comment>
<name>A0A8T0E7T3_ARGBR</name>
<evidence type="ECO:0000313" key="4">
    <source>
        <dbReference type="Proteomes" id="UP000807504"/>
    </source>
</evidence>
<sequence length="493" mass="55737">MCSYRRWWEHSGLSIGWIGGALHRPSQGTASRVGPGGGATPPRRDRFRRLSLLTKLPQRRLVVGIEFWRSVFCTVFRGFVRYVCDLSSFICSFNVEGDTHNTRNRGKTKTPMSFPLQGHKKIQRGPALYFFALSCTVLNGSRGLDASNVRYLMVSPLDGIPLLFSALNYISPLKITTFVSFTKKRFLNDTVDATDKAVFITGCDTGFGHLLAKRLDSKGYQVLAGCLSPDSEGAAELRKWCSQRLRIIPLDVTQEESVNNAAKLAEDYLRKDGRTLWCLVNNAGIFRGISAELSSMEDFKGCMEVNVFGMIRVTKALLPLLKKTKGRVVNMTSICGRIALRDLTPYSMSKHAAVAFNDCLRQEMKVWDISVVSLEPEMFKTRLTNDEVADEYITATLSELPASVEETYGKSYFEAFRKSKATFLSTASPNLRVVVKDLESAVTLKYPNYHYRPRRSFFFRFILFWFEVMPSYFRDFFVRIVAILCRGPKPIAA</sequence>
<dbReference type="PRINTS" id="PR00080">
    <property type="entry name" value="SDRFAMILY"/>
</dbReference>
<dbReference type="InterPro" id="IPR020904">
    <property type="entry name" value="Sc_DH/Rdtase_CS"/>
</dbReference>
<keyword evidence="1" id="KW-0560">Oxidoreductase</keyword>
<dbReference type="EMBL" id="JABXBU010002230">
    <property type="protein sequence ID" value="KAF8766531.1"/>
    <property type="molecule type" value="Genomic_DNA"/>
</dbReference>
<dbReference type="InterPro" id="IPR002347">
    <property type="entry name" value="SDR_fam"/>
</dbReference>
<dbReference type="PRINTS" id="PR00081">
    <property type="entry name" value="GDHRDH"/>
</dbReference>
<dbReference type="PANTHER" id="PTHR43313">
    <property type="entry name" value="SHORT-CHAIN DEHYDROGENASE/REDUCTASE FAMILY 9C"/>
    <property type="match status" value="1"/>
</dbReference>
<dbReference type="SUPFAM" id="SSF51735">
    <property type="entry name" value="NAD(P)-binding Rossmann-fold domains"/>
    <property type="match status" value="1"/>
</dbReference>
<comment type="similarity">
    <text evidence="2">Belongs to the short-chain dehydrogenases/reductases (SDR) family.</text>
</comment>
<dbReference type="GO" id="GO:0008202">
    <property type="term" value="P:steroid metabolic process"/>
    <property type="evidence" value="ECO:0007669"/>
    <property type="project" value="TreeGrafter"/>
</dbReference>
<dbReference type="InterPro" id="IPR036291">
    <property type="entry name" value="NAD(P)-bd_dom_sf"/>
</dbReference>
<protein>
    <submittedName>
        <fullName evidence="3">17-beta-hydroxysteroid dehydrogenase type 6 like protein</fullName>
    </submittedName>
</protein>
<dbReference type="AlphaFoldDB" id="A0A8T0E7T3"/>
<evidence type="ECO:0000256" key="1">
    <source>
        <dbReference type="ARBA" id="ARBA00023002"/>
    </source>
</evidence>